<dbReference type="PIRSF" id="PIRSF010219">
    <property type="entry name" value="UCP010219"/>
    <property type="match status" value="1"/>
</dbReference>
<proteinExistence type="predicted"/>
<accession>A0A7I7XFY3</accession>
<keyword evidence="2" id="KW-0472">Membrane</keyword>
<keyword evidence="2" id="KW-1133">Transmembrane helix</keyword>
<dbReference type="InterPro" id="IPR016566">
    <property type="entry name" value="UCP010219"/>
</dbReference>
<feature type="transmembrane region" description="Helical" evidence="2">
    <location>
        <begin position="112"/>
        <end position="133"/>
    </location>
</feature>
<dbReference type="EMBL" id="AP022610">
    <property type="protein sequence ID" value="BBZ28073.1"/>
    <property type="molecule type" value="Genomic_DNA"/>
</dbReference>
<feature type="region of interest" description="Disordered" evidence="1">
    <location>
        <begin position="1"/>
        <end position="23"/>
    </location>
</feature>
<reference evidence="3 4" key="1">
    <citation type="journal article" date="2019" name="Emerg. Microbes Infect.">
        <title>Comprehensive subspecies identification of 175 nontuberculous mycobacteria species based on 7547 genomic profiles.</title>
        <authorList>
            <person name="Matsumoto Y."/>
            <person name="Kinjo T."/>
            <person name="Motooka D."/>
            <person name="Nabeya D."/>
            <person name="Jung N."/>
            <person name="Uechi K."/>
            <person name="Horii T."/>
            <person name="Iida T."/>
            <person name="Fujita J."/>
            <person name="Nakamura S."/>
        </authorList>
    </citation>
    <scope>NUCLEOTIDE SEQUENCE [LARGE SCALE GENOMIC DNA]</scope>
    <source>
        <strain evidence="3 4">JCM 13574</strain>
    </source>
</reference>
<organism evidence="3 4">
    <name type="scientific">Mycolicibacterium madagascariense</name>
    <dbReference type="NCBI Taxonomy" id="212765"/>
    <lineage>
        <taxon>Bacteria</taxon>
        <taxon>Bacillati</taxon>
        <taxon>Actinomycetota</taxon>
        <taxon>Actinomycetes</taxon>
        <taxon>Mycobacteriales</taxon>
        <taxon>Mycobacteriaceae</taxon>
        <taxon>Mycolicibacterium</taxon>
    </lineage>
</organism>
<dbReference type="Proteomes" id="UP000466517">
    <property type="component" value="Chromosome"/>
</dbReference>
<feature type="transmembrane region" description="Helical" evidence="2">
    <location>
        <begin position="88"/>
        <end position="106"/>
    </location>
</feature>
<evidence type="ECO:0000313" key="4">
    <source>
        <dbReference type="Proteomes" id="UP000466517"/>
    </source>
</evidence>
<keyword evidence="4" id="KW-1185">Reference proteome</keyword>
<dbReference type="RefSeq" id="WP_372511017.1">
    <property type="nucleotide sequence ID" value="NZ_AP022610.1"/>
</dbReference>
<protein>
    <submittedName>
        <fullName evidence="3">Membrane protein</fullName>
    </submittedName>
</protein>
<evidence type="ECO:0000256" key="1">
    <source>
        <dbReference type="SAM" id="MobiDB-lite"/>
    </source>
</evidence>
<feature type="transmembrane region" description="Helical" evidence="2">
    <location>
        <begin position="158"/>
        <end position="179"/>
    </location>
</feature>
<dbReference type="AlphaFoldDB" id="A0A7I7XFY3"/>
<feature type="compositionally biased region" description="Basic and acidic residues" evidence="1">
    <location>
        <begin position="1"/>
        <end position="13"/>
    </location>
</feature>
<evidence type="ECO:0000256" key="2">
    <source>
        <dbReference type="SAM" id="Phobius"/>
    </source>
</evidence>
<dbReference type="KEGG" id="mmag:MMAD_23680"/>
<name>A0A7I7XFY3_9MYCO</name>
<keyword evidence="2" id="KW-0812">Transmembrane</keyword>
<evidence type="ECO:0000313" key="3">
    <source>
        <dbReference type="EMBL" id="BBZ28073.1"/>
    </source>
</evidence>
<feature type="transmembrane region" description="Helical" evidence="2">
    <location>
        <begin position="36"/>
        <end position="55"/>
    </location>
</feature>
<sequence length="243" mass="26141">MSRRDTADEHSSSPEDTASDAESESQFSARAILDQMGGISGLIYSSLPVLVFVPVSSFFGLKWAIGAALGVAFLILVWRLVRRETVQPAVSGFIAVGVSALIAYLVGASKGYFLLGIWSSLIYAGVFALSVVIRRPVVGYAWGWVNGRDKDWRGVRRALHAFDIATVVWALVFAARFLVQNRLYAADQTGLLGVARIAMGWPLTAVAALATYLAIRTAQRALHAAEDTVDPVEAPRASEAQAD</sequence>
<dbReference type="Pfam" id="PF11361">
    <property type="entry name" value="DUF3159"/>
    <property type="match status" value="1"/>
</dbReference>
<feature type="transmembrane region" description="Helical" evidence="2">
    <location>
        <begin position="191"/>
        <end position="215"/>
    </location>
</feature>
<feature type="transmembrane region" description="Helical" evidence="2">
    <location>
        <begin position="61"/>
        <end position="81"/>
    </location>
</feature>
<gene>
    <name evidence="3" type="ORF">MMAD_23680</name>
</gene>